<gene>
    <name evidence="1" type="ORF">PsYK624_026000</name>
</gene>
<keyword evidence="2" id="KW-1185">Reference proteome</keyword>
<comment type="caution">
    <text evidence="1">The sequence shown here is derived from an EMBL/GenBank/DDBJ whole genome shotgun (WGS) entry which is preliminary data.</text>
</comment>
<reference evidence="1 2" key="1">
    <citation type="submission" date="2021-08" db="EMBL/GenBank/DDBJ databases">
        <title>Draft Genome Sequence of Phanerochaete sordida strain YK-624.</title>
        <authorList>
            <person name="Mori T."/>
            <person name="Dohra H."/>
            <person name="Suzuki T."/>
            <person name="Kawagishi H."/>
            <person name="Hirai H."/>
        </authorList>
    </citation>
    <scope>NUCLEOTIDE SEQUENCE [LARGE SCALE GENOMIC DNA]</scope>
    <source>
        <strain evidence="1 2">YK-624</strain>
    </source>
</reference>
<organism evidence="1 2">
    <name type="scientific">Phanerochaete sordida</name>
    <dbReference type="NCBI Taxonomy" id="48140"/>
    <lineage>
        <taxon>Eukaryota</taxon>
        <taxon>Fungi</taxon>
        <taxon>Dikarya</taxon>
        <taxon>Basidiomycota</taxon>
        <taxon>Agaricomycotina</taxon>
        <taxon>Agaricomycetes</taxon>
        <taxon>Polyporales</taxon>
        <taxon>Phanerochaetaceae</taxon>
        <taxon>Phanerochaete</taxon>
    </lineage>
</organism>
<evidence type="ECO:0000313" key="2">
    <source>
        <dbReference type="Proteomes" id="UP000703269"/>
    </source>
</evidence>
<accession>A0A9P3G2K9</accession>
<protein>
    <recommendedName>
        <fullName evidence="3">RNI-like protein</fullName>
    </recommendedName>
</protein>
<dbReference type="Proteomes" id="UP000703269">
    <property type="component" value="Unassembled WGS sequence"/>
</dbReference>
<evidence type="ECO:0008006" key="3">
    <source>
        <dbReference type="Google" id="ProtNLM"/>
    </source>
</evidence>
<proteinExistence type="predicted"/>
<sequence length="233" mass="25406">MLSLSVGIYTASSCTRAFNSLSKHTFPQPKELKIQLAHQSFAQEEYTLPSCAALEALHIGSIPLIFDNSTFELLTLVIITDYDLSAKGFHALSKAAPQLAGLVLWSVTMDTVDPRPFRFPAVSSLTLLGIQRYRELLDCIDAPALESLEISGCSLDALTDAALDRRGIRSFSTVHTLSCGNIQSSSEALGDCALLTYMPNTTTLVVHQSRGREDRMSGSSLREILHSCLRSKP</sequence>
<dbReference type="InterPro" id="IPR032675">
    <property type="entry name" value="LRR_dom_sf"/>
</dbReference>
<evidence type="ECO:0000313" key="1">
    <source>
        <dbReference type="EMBL" id="GJE86520.1"/>
    </source>
</evidence>
<dbReference type="EMBL" id="BPQB01000004">
    <property type="protein sequence ID" value="GJE86520.1"/>
    <property type="molecule type" value="Genomic_DNA"/>
</dbReference>
<dbReference type="AlphaFoldDB" id="A0A9P3G2K9"/>
<dbReference type="Gene3D" id="3.80.10.10">
    <property type="entry name" value="Ribonuclease Inhibitor"/>
    <property type="match status" value="1"/>
</dbReference>
<name>A0A9P3G2K9_9APHY</name>